<comment type="caution">
    <text evidence="2">The sequence shown here is derived from an EMBL/GenBank/DDBJ whole genome shotgun (WGS) entry which is preliminary data.</text>
</comment>
<sequence length="287" mass="30189">MEASVILNRNRCGLDEVAAALRAAGIEAKVDAVDGDLIADRVEAAVKAGSKLIIVGGGDGSVSSAAQAVAGTDATLGILPLGTLNHLARDLGIPFDLAKSVDVIAGGQARAIDVAEVNGRIFVNNAAIGLYPLMVMDRELQQQRLGRSKRLAMLVASLRTLTRFHHQRLRIGADGGEARIDTPLLFVGNNDYQLALPAAGQRDRLDDGQLCVMVMRKKGVPGFLAAVMRALLGIPRPDDMVRLDTVSSLAVDSARSAVTVALDGETLAIKPPLIFRIRPGALKVIAP</sequence>
<dbReference type="Proteomes" id="UP001165383">
    <property type="component" value="Unassembled WGS sequence"/>
</dbReference>
<evidence type="ECO:0000259" key="1">
    <source>
        <dbReference type="PROSITE" id="PS50146"/>
    </source>
</evidence>
<evidence type="ECO:0000313" key="3">
    <source>
        <dbReference type="Proteomes" id="UP001165383"/>
    </source>
</evidence>
<organism evidence="2 3">
    <name type="scientific">Sphingomonas brevis</name>
    <dbReference type="NCBI Taxonomy" id="2908206"/>
    <lineage>
        <taxon>Bacteria</taxon>
        <taxon>Pseudomonadati</taxon>
        <taxon>Pseudomonadota</taxon>
        <taxon>Alphaproteobacteria</taxon>
        <taxon>Sphingomonadales</taxon>
        <taxon>Sphingomonadaceae</taxon>
        <taxon>Sphingomonas</taxon>
    </lineage>
</organism>
<gene>
    <name evidence="2" type="ORF">LZ518_08585</name>
</gene>
<name>A0ABT0SAM3_9SPHN</name>
<proteinExistence type="predicted"/>
<accession>A0ABT0SAM3</accession>
<protein>
    <recommendedName>
        <fullName evidence="1">DAGKc domain-containing protein</fullName>
    </recommendedName>
</protein>
<feature type="domain" description="DAGKc" evidence="1">
    <location>
        <begin position="1"/>
        <end position="121"/>
    </location>
</feature>
<dbReference type="Pfam" id="PF19279">
    <property type="entry name" value="YegS_C"/>
    <property type="match status" value="1"/>
</dbReference>
<reference evidence="2" key="1">
    <citation type="submission" date="2022-05" db="EMBL/GenBank/DDBJ databases">
        <authorList>
            <person name="Jo J.-H."/>
            <person name="Im W.-T."/>
        </authorList>
    </citation>
    <scope>NUCLEOTIDE SEQUENCE</scope>
    <source>
        <strain evidence="2">RB56-2</strain>
    </source>
</reference>
<dbReference type="SMART" id="SM00046">
    <property type="entry name" value="DAGKc"/>
    <property type="match status" value="1"/>
</dbReference>
<dbReference type="InterPro" id="IPR001206">
    <property type="entry name" value="Diacylglycerol_kinase_cat_dom"/>
</dbReference>
<evidence type="ECO:0000313" key="2">
    <source>
        <dbReference type="EMBL" id="MCL6741185.1"/>
    </source>
</evidence>
<dbReference type="SUPFAM" id="SSF111331">
    <property type="entry name" value="NAD kinase/diacylglycerol kinase-like"/>
    <property type="match status" value="1"/>
</dbReference>
<dbReference type="InterPro" id="IPR045540">
    <property type="entry name" value="YegS/DAGK_C"/>
</dbReference>
<dbReference type="RefSeq" id="WP_249915586.1">
    <property type="nucleotide sequence ID" value="NZ_JAMGBB010000001.1"/>
</dbReference>
<dbReference type="Gene3D" id="2.60.200.40">
    <property type="match status" value="1"/>
</dbReference>
<dbReference type="InterPro" id="IPR016064">
    <property type="entry name" value="NAD/diacylglycerol_kinase_sf"/>
</dbReference>
<dbReference type="Gene3D" id="3.40.50.10330">
    <property type="entry name" value="Probable inorganic polyphosphate/atp-NAD kinase, domain 1"/>
    <property type="match status" value="1"/>
</dbReference>
<dbReference type="EMBL" id="JAMGBB010000001">
    <property type="protein sequence ID" value="MCL6741185.1"/>
    <property type="molecule type" value="Genomic_DNA"/>
</dbReference>
<dbReference type="Pfam" id="PF00781">
    <property type="entry name" value="DAGK_cat"/>
    <property type="match status" value="1"/>
</dbReference>
<dbReference type="InterPro" id="IPR017438">
    <property type="entry name" value="ATP-NAD_kinase_N"/>
</dbReference>
<dbReference type="PROSITE" id="PS50146">
    <property type="entry name" value="DAGK"/>
    <property type="match status" value="1"/>
</dbReference>
<keyword evidence="3" id="KW-1185">Reference proteome</keyword>